<gene>
    <name evidence="3" type="ORF">QJS35_23030</name>
</gene>
<dbReference type="NCBIfam" id="TIGR01760">
    <property type="entry name" value="tape_meas_TP901"/>
    <property type="match status" value="1"/>
</dbReference>
<comment type="caution">
    <text evidence="3">The sequence shown here is derived from an EMBL/GenBank/DDBJ whole genome shotgun (WGS) entry which is preliminary data.</text>
</comment>
<evidence type="ECO:0000313" key="4">
    <source>
        <dbReference type="Proteomes" id="UP001493487"/>
    </source>
</evidence>
<dbReference type="Pfam" id="PF10145">
    <property type="entry name" value="PhageMin_Tail"/>
    <property type="match status" value="1"/>
</dbReference>
<feature type="domain" description="Phage tail tape measure protein" evidence="2">
    <location>
        <begin position="122"/>
        <end position="328"/>
    </location>
</feature>
<keyword evidence="1" id="KW-1188">Viral release from host cell</keyword>
<sequence>MAFDLIGRIRIRDDGASRALRDVTRATEMANRATGNYRDAQGRLRDSNGRFIAGNKQLGLSLGNLVPNFAKLAGAIGVAAAAYKTYDLARDSVSKAMNFEAELSTIQALTGATSMEMTKMQSLALKMGAATKYNALEAAQGIEELLKAGLTPATVQAGGLEAALNLATAGGLGLADAAEIMSTALNAYKKDGMKAAEASNILAGTANASATGVEELRLSLAAVSAVAAGVGFTFSDTNIALGLFANSGLKGSDAGTSLKTMLQNLQPTTKSQIALFKALGLVTKDGSNAFYDAKGNIKPLQTISGTLRKSLGKLTNQQRSLALEMMFGTDAVRAANILYNEGADGVADFRKEMSKVSALDVAKKKMDNAAGAVEQFNGAIETLQISALLPTMPLIKRFATSAADMVDQYTPQITAAVDRMTQKVSRYLNDHFTNNPEFQRITTLEGKIKFVYEDLMKSFNAWMAAEGSAKLQAMTQKMINTIATALNASGPLVDAAKKIGLAVGNGMLTGLKDFAKENPEMAAVMAFVATPGSLPMKGAAAAATVVIPGASAIGENLTDSNKNFGEKMSTFFGLDDLSFDKYIHSPFSRAPGFASGLDRVPYDNFPARLHSGETVLTRTEASAYREDQRSGGGKPSVVVTGNTFHVRNDSDIDSIAAKLAHLIAQ</sequence>
<accession>A0ABV1KZM9</accession>
<keyword evidence="4" id="KW-1185">Reference proteome</keyword>
<evidence type="ECO:0000256" key="1">
    <source>
        <dbReference type="ARBA" id="ARBA00022612"/>
    </source>
</evidence>
<dbReference type="EMBL" id="JASKHM010000014">
    <property type="protein sequence ID" value="MEQ4485267.1"/>
    <property type="molecule type" value="Genomic_DNA"/>
</dbReference>
<dbReference type="RefSeq" id="WP_232187302.1">
    <property type="nucleotide sequence ID" value="NZ_JAIOAP010000012.1"/>
</dbReference>
<name>A0ABV1KZM9_9BACL</name>
<organism evidence="3 4">
    <name type="scientific">Cohnella silvisoli</name>
    <dbReference type="NCBI Taxonomy" id="2873699"/>
    <lineage>
        <taxon>Bacteria</taxon>
        <taxon>Bacillati</taxon>
        <taxon>Bacillota</taxon>
        <taxon>Bacilli</taxon>
        <taxon>Bacillales</taxon>
        <taxon>Paenibacillaceae</taxon>
        <taxon>Cohnella</taxon>
    </lineage>
</organism>
<evidence type="ECO:0000313" key="3">
    <source>
        <dbReference type="EMBL" id="MEQ4485267.1"/>
    </source>
</evidence>
<dbReference type="Proteomes" id="UP001493487">
    <property type="component" value="Unassembled WGS sequence"/>
</dbReference>
<proteinExistence type="predicted"/>
<reference evidence="3 4" key="1">
    <citation type="journal article" date="2023" name="Genome Announc.">
        <title>Pan-Genome Analyses of the Genus Cohnella and Proposal of the Novel Species Cohnella silvisoli sp. nov., Isolated from Forest Soil.</title>
        <authorList>
            <person name="Wang C."/>
            <person name="Mao L."/>
            <person name="Bao G."/>
            <person name="Zhu H."/>
        </authorList>
    </citation>
    <scope>NUCLEOTIDE SEQUENCE [LARGE SCALE GENOMIC DNA]</scope>
    <source>
        <strain evidence="3 4">NL03-T5-1</strain>
    </source>
</reference>
<dbReference type="InterPro" id="IPR010090">
    <property type="entry name" value="Phage_tape_meas"/>
</dbReference>
<evidence type="ECO:0000259" key="2">
    <source>
        <dbReference type="Pfam" id="PF10145"/>
    </source>
</evidence>
<dbReference type="PANTHER" id="PTHR37813">
    <property type="entry name" value="FELS-2 PROPHAGE PROTEIN"/>
    <property type="match status" value="1"/>
</dbReference>
<dbReference type="PANTHER" id="PTHR37813:SF1">
    <property type="entry name" value="FELS-2 PROPHAGE PROTEIN"/>
    <property type="match status" value="1"/>
</dbReference>
<protein>
    <submittedName>
        <fullName evidence="3">Phage tail tape measure protein</fullName>
    </submittedName>
</protein>